<dbReference type="InterPro" id="IPR050344">
    <property type="entry name" value="Peptidase_M1_aminopeptidases"/>
</dbReference>
<gene>
    <name evidence="3" type="ORF">PXEA_LOCUS27636</name>
</gene>
<dbReference type="GO" id="GO:0016020">
    <property type="term" value="C:membrane"/>
    <property type="evidence" value="ECO:0007669"/>
    <property type="project" value="TreeGrafter"/>
</dbReference>
<dbReference type="GO" id="GO:0005737">
    <property type="term" value="C:cytoplasm"/>
    <property type="evidence" value="ECO:0007669"/>
    <property type="project" value="TreeGrafter"/>
</dbReference>
<dbReference type="GO" id="GO:0070006">
    <property type="term" value="F:metalloaminopeptidase activity"/>
    <property type="evidence" value="ECO:0007669"/>
    <property type="project" value="TreeGrafter"/>
</dbReference>
<dbReference type="OrthoDB" id="10031169at2759"/>
<organism evidence="3 4">
    <name type="scientific">Protopolystoma xenopodis</name>
    <dbReference type="NCBI Taxonomy" id="117903"/>
    <lineage>
        <taxon>Eukaryota</taxon>
        <taxon>Metazoa</taxon>
        <taxon>Spiralia</taxon>
        <taxon>Lophotrochozoa</taxon>
        <taxon>Platyhelminthes</taxon>
        <taxon>Monogenea</taxon>
        <taxon>Polyopisthocotylea</taxon>
        <taxon>Polystomatidea</taxon>
        <taxon>Polystomatidae</taxon>
        <taxon>Protopolystoma</taxon>
    </lineage>
</organism>
<evidence type="ECO:0000313" key="3">
    <source>
        <dbReference type="EMBL" id="VEL34196.1"/>
    </source>
</evidence>
<keyword evidence="1" id="KW-1133">Transmembrane helix</keyword>
<sequence>MSVPHNGVNLRVVWRRGYPSSTKDLGRFSLEVAQKALSFYNDYFAIPYSLPKLDFLAVPDFAGGAMENWGLITFRLVICFAKYFLSLPVFTFSLM</sequence>
<reference evidence="3" key="1">
    <citation type="submission" date="2018-11" db="EMBL/GenBank/DDBJ databases">
        <authorList>
            <consortium name="Pathogen Informatics"/>
        </authorList>
    </citation>
    <scope>NUCLEOTIDE SEQUENCE</scope>
</reference>
<dbReference type="EMBL" id="CAAALY010247181">
    <property type="protein sequence ID" value="VEL34196.1"/>
    <property type="molecule type" value="Genomic_DNA"/>
</dbReference>
<keyword evidence="4" id="KW-1185">Reference proteome</keyword>
<dbReference type="Pfam" id="PF01433">
    <property type="entry name" value="Peptidase_M1"/>
    <property type="match status" value="1"/>
</dbReference>
<dbReference type="PANTHER" id="PTHR11533">
    <property type="entry name" value="PROTEASE M1 ZINC METALLOPROTEASE"/>
    <property type="match status" value="1"/>
</dbReference>
<dbReference type="GO" id="GO:0043171">
    <property type="term" value="P:peptide catabolic process"/>
    <property type="evidence" value="ECO:0007669"/>
    <property type="project" value="TreeGrafter"/>
</dbReference>
<dbReference type="GO" id="GO:0042277">
    <property type="term" value="F:peptide binding"/>
    <property type="evidence" value="ECO:0007669"/>
    <property type="project" value="TreeGrafter"/>
</dbReference>
<dbReference type="AlphaFoldDB" id="A0A448XDL8"/>
<evidence type="ECO:0000256" key="1">
    <source>
        <dbReference type="SAM" id="Phobius"/>
    </source>
</evidence>
<evidence type="ECO:0000259" key="2">
    <source>
        <dbReference type="Pfam" id="PF01433"/>
    </source>
</evidence>
<protein>
    <recommendedName>
        <fullName evidence="2">Peptidase M1 membrane alanine aminopeptidase domain-containing protein</fullName>
    </recommendedName>
</protein>
<dbReference type="GO" id="GO:0006508">
    <property type="term" value="P:proteolysis"/>
    <property type="evidence" value="ECO:0007669"/>
    <property type="project" value="TreeGrafter"/>
</dbReference>
<dbReference type="InterPro" id="IPR014782">
    <property type="entry name" value="Peptidase_M1_dom"/>
</dbReference>
<dbReference type="SUPFAM" id="SSF55486">
    <property type="entry name" value="Metalloproteases ('zincins'), catalytic domain"/>
    <property type="match status" value="1"/>
</dbReference>
<name>A0A448XDL8_9PLAT</name>
<dbReference type="GO" id="GO:0008270">
    <property type="term" value="F:zinc ion binding"/>
    <property type="evidence" value="ECO:0007669"/>
    <property type="project" value="InterPro"/>
</dbReference>
<keyword evidence="1" id="KW-0812">Transmembrane</keyword>
<dbReference type="Gene3D" id="3.30.2010.30">
    <property type="match status" value="1"/>
</dbReference>
<proteinExistence type="predicted"/>
<accession>A0A448XDL8</accession>
<dbReference type="Proteomes" id="UP000784294">
    <property type="component" value="Unassembled WGS sequence"/>
</dbReference>
<dbReference type="GO" id="GO:0005615">
    <property type="term" value="C:extracellular space"/>
    <property type="evidence" value="ECO:0007669"/>
    <property type="project" value="TreeGrafter"/>
</dbReference>
<comment type="caution">
    <text evidence="3">The sequence shown here is derived from an EMBL/GenBank/DDBJ whole genome shotgun (WGS) entry which is preliminary data.</text>
</comment>
<keyword evidence="1" id="KW-0472">Membrane</keyword>
<dbReference type="PANTHER" id="PTHR11533:SF174">
    <property type="entry name" value="PUROMYCIN-SENSITIVE AMINOPEPTIDASE-RELATED"/>
    <property type="match status" value="1"/>
</dbReference>
<feature type="transmembrane region" description="Helical" evidence="1">
    <location>
        <begin position="72"/>
        <end position="94"/>
    </location>
</feature>
<feature type="domain" description="Peptidase M1 membrane alanine aminopeptidase" evidence="2">
    <location>
        <begin position="28"/>
        <end position="76"/>
    </location>
</feature>
<evidence type="ECO:0000313" key="4">
    <source>
        <dbReference type="Proteomes" id="UP000784294"/>
    </source>
</evidence>